<evidence type="ECO:0008006" key="3">
    <source>
        <dbReference type="Google" id="ProtNLM"/>
    </source>
</evidence>
<dbReference type="InterPro" id="IPR029068">
    <property type="entry name" value="Glyas_Bleomycin-R_OHBP_Dase"/>
</dbReference>
<gene>
    <name evidence="1" type="ORF">WJU22_17070</name>
</gene>
<dbReference type="SUPFAM" id="SSF54593">
    <property type="entry name" value="Glyoxalase/Bleomycin resistance protein/Dihydroxybiphenyl dioxygenase"/>
    <property type="match status" value="1"/>
</dbReference>
<dbReference type="Gene3D" id="3.10.180.10">
    <property type="entry name" value="2,3-Dihydroxybiphenyl 1,2-Dioxygenase, domain 1"/>
    <property type="match status" value="1"/>
</dbReference>
<dbReference type="Proteomes" id="UP001449657">
    <property type="component" value="Chromosome"/>
</dbReference>
<organism evidence="1 2">
    <name type="scientific">Chitinophaga caseinilytica</name>
    <dbReference type="NCBI Taxonomy" id="2267521"/>
    <lineage>
        <taxon>Bacteria</taxon>
        <taxon>Pseudomonadati</taxon>
        <taxon>Bacteroidota</taxon>
        <taxon>Chitinophagia</taxon>
        <taxon>Chitinophagales</taxon>
        <taxon>Chitinophagaceae</taxon>
        <taxon>Chitinophaga</taxon>
    </lineage>
</organism>
<protein>
    <recommendedName>
        <fullName evidence="3">PhnB-like domain-containing protein</fullName>
    </recommendedName>
</protein>
<dbReference type="EMBL" id="CP150096">
    <property type="protein sequence ID" value="WZN44609.1"/>
    <property type="molecule type" value="Genomic_DNA"/>
</dbReference>
<dbReference type="PANTHER" id="PTHR33990">
    <property type="entry name" value="PROTEIN YJDN-RELATED"/>
    <property type="match status" value="1"/>
</dbReference>
<name>A0ABZ2YYQ0_9BACT</name>
<accession>A0ABZ2YYQ0</accession>
<evidence type="ECO:0000313" key="1">
    <source>
        <dbReference type="EMBL" id="WZN44609.1"/>
    </source>
</evidence>
<evidence type="ECO:0000313" key="2">
    <source>
        <dbReference type="Proteomes" id="UP001449657"/>
    </source>
</evidence>
<reference evidence="1 2" key="1">
    <citation type="submission" date="2024-03" db="EMBL/GenBank/DDBJ databases">
        <title>Chitinophaga caseinilytica sp. nov., a casein hydrolysing bacterium isolated from forest soil.</title>
        <authorList>
            <person name="Lee D.S."/>
            <person name="Han D.M."/>
            <person name="Baek J.H."/>
            <person name="Choi D.G."/>
            <person name="Jeon J.H."/>
            <person name="Jeon C.O."/>
        </authorList>
    </citation>
    <scope>NUCLEOTIDE SEQUENCE [LARGE SCALE GENOMIC DNA]</scope>
    <source>
        <strain evidence="1 2">KACC 19118</strain>
    </source>
</reference>
<proteinExistence type="predicted"/>
<dbReference type="RefSeq" id="WP_341839388.1">
    <property type="nucleotide sequence ID" value="NZ_CP149792.1"/>
</dbReference>
<keyword evidence="2" id="KW-1185">Reference proteome</keyword>
<sequence length="135" mass="15203">MMKHAGSPFAVHLSFNGNCSQAFHYYRTCFGGELTVQTLADTPIGKGLDSDMQNAVVWATLENKYFKLVGTDLTDENRIVSGNNVSILIECPSFTERTRLINKLINRNFCSIENTNPLVNIIDIYRICWILSVHS</sequence>